<dbReference type="Pfam" id="PF00534">
    <property type="entry name" value="Glycos_transf_1"/>
    <property type="match status" value="1"/>
</dbReference>
<dbReference type="OrthoDB" id="131038at2157"/>
<name>A0A498KST5_9EURY</name>
<dbReference type="CDD" id="cd03809">
    <property type="entry name" value="GT4_MtfB-like"/>
    <property type="match status" value="1"/>
</dbReference>
<dbReference type="PANTHER" id="PTHR46401:SF2">
    <property type="entry name" value="GLYCOSYLTRANSFERASE WBBK-RELATED"/>
    <property type="match status" value="1"/>
</dbReference>
<comment type="caution">
    <text evidence="4">The sequence shown here is derived from an EMBL/GenBank/DDBJ whole genome shotgun (WGS) entry which is preliminary data.</text>
</comment>
<dbReference type="RefSeq" id="WP_129070252.1">
    <property type="nucleotide sequence ID" value="NZ_RDFA01000007.1"/>
</dbReference>
<evidence type="ECO:0000256" key="1">
    <source>
        <dbReference type="ARBA" id="ARBA00022679"/>
    </source>
</evidence>
<dbReference type="AlphaFoldDB" id="A0A498KST5"/>
<keyword evidence="5" id="KW-1185">Reference proteome</keyword>
<dbReference type="InterPro" id="IPR001296">
    <property type="entry name" value="Glyco_trans_1"/>
</dbReference>
<dbReference type="SUPFAM" id="SSF53756">
    <property type="entry name" value="UDP-Glycosyltransferase/glycogen phosphorylase"/>
    <property type="match status" value="1"/>
</dbReference>
<feature type="domain" description="Glycosyl transferase family 1" evidence="2">
    <location>
        <begin position="154"/>
        <end position="299"/>
    </location>
</feature>
<reference evidence="4 5" key="1">
    <citation type="submission" date="2019-01" db="EMBL/GenBank/DDBJ databases">
        <title>Halorientalis sp. F13-25 a new haloarchaeum isolated from hypersaline water.</title>
        <authorList>
            <person name="Ana D.-V."/>
            <person name="Cristina S.-P."/>
            <person name="Antonio V."/>
        </authorList>
    </citation>
    <scope>NUCLEOTIDE SEQUENCE [LARGE SCALE GENOMIC DNA]</scope>
    <source>
        <strain evidence="4 5">F13-25</strain>
    </source>
</reference>
<accession>A0A498KST5</accession>
<evidence type="ECO:0000313" key="5">
    <source>
        <dbReference type="Proteomes" id="UP000289691"/>
    </source>
</evidence>
<protein>
    <submittedName>
        <fullName evidence="4">Glycosyltransferase family 1 protein</fullName>
    </submittedName>
</protein>
<dbReference type="Proteomes" id="UP000289691">
    <property type="component" value="Unassembled WGS sequence"/>
</dbReference>
<evidence type="ECO:0000313" key="4">
    <source>
        <dbReference type="EMBL" id="RXK46919.1"/>
    </source>
</evidence>
<dbReference type="InterPro" id="IPR028098">
    <property type="entry name" value="Glyco_trans_4-like_N"/>
</dbReference>
<dbReference type="Pfam" id="PF13439">
    <property type="entry name" value="Glyco_transf_4"/>
    <property type="match status" value="1"/>
</dbReference>
<dbReference type="PANTHER" id="PTHR46401">
    <property type="entry name" value="GLYCOSYLTRANSFERASE WBBK-RELATED"/>
    <property type="match status" value="1"/>
</dbReference>
<evidence type="ECO:0000259" key="2">
    <source>
        <dbReference type="Pfam" id="PF00534"/>
    </source>
</evidence>
<gene>
    <name evidence="4" type="ORF">EAF64_17385</name>
</gene>
<sequence>MTDPIRVHFFTLTAAGGSEHMYMGELAPALGERDVIAVDDWRDADVVHLFEVNFLTGETIRQFEFPKLIRIIRSETPLVISTDDLYFSGDPSLTVRPRLYQLNHYLQRWLFERADALIAISESVRSRLERHVDATPIPVVHHGVDDTYRSPYTESDDPFVLHVSLAAPRKNPEAVIEVAQRLDARMVVAGGGWNERIPATATNVETPGFVPESDLVDLYHAADVFYFPTRHEGFGLPVLEAMAAGTAIVTSDVYSVPEVAGDAAVLCDPTDLDTHVTEIERLLDDEPARRTLATEARERAQTFTWEQSAKETEAVYRAAIDD</sequence>
<proteinExistence type="predicted"/>
<organism evidence="4 5">
    <name type="scientific">Halorientalis pallida</name>
    <dbReference type="NCBI Taxonomy" id="2479928"/>
    <lineage>
        <taxon>Archaea</taxon>
        <taxon>Methanobacteriati</taxon>
        <taxon>Methanobacteriota</taxon>
        <taxon>Stenosarchaea group</taxon>
        <taxon>Halobacteria</taxon>
        <taxon>Halobacteriales</taxon>
        <taxon>Haloarculaceae</taxon>
        <taxon>Halorientalis</taxon>
    </lineage>
</organism>
<dbReference type="GO" id="GO:0016757">
    <property type="term" value="F:glycosyltransferase activity"/>
    <property type="evidence" value="ECO:0007669"/>
    <property type="project" value="InterPro"/>
</dbReference>
<feature type="domain" description="Glycosyltransferase subfamily 4-like N-terminal" evidence="3">
    <location>
        <begin position="73"/>
        <end position="146"/>
    </location>
</feature>
<keyword evidence="1 4" id="KW-0808">Transferase</keyword>
<evidence type="ECO:0000259" key="3">
    <source>
        <dbReference type="Pfam" id="PF13439"/>
    </source>
</evidence>
<dbReference type="EMBL" id="RDFA01000007">
    <property type="protein sequence ID" value="RXK46919.1"/>
    <property type="molecule type" value="Genomic_DNA"/>
</dbReference>
<dbReference type="Gene3D" id="3.40.50.2000">
    <property type="entry name" value="Glycogen Phosphorylase B"/>
    <property type="match status" value="2"/>
</dbReference>